<keyword evidence="4" id="KW-1185">Reference proteome</keyword>
<evidence type="ECO:0000256" key="1">
    <source>
        <dbReference type="SAM" id="MobiDB-lite"/>
    </source>
</evidence>
<dbReference type="InterPro" id="IPR023393">
    <property type="entry name" value="START-like_dom_sf"/>
</dbReference>
<dbReference type="STRING" id="98765.A0A2R6P194"/>
<dbReference type="Pfam" id="PF11274">
    <property type="entry name" value="DUF3074"/>
    <property type="match status" value="1"/>
</dbReference>
<dbReference type="PANTHER" id="PTHR40370:SF1">
    <property type="entry name" value="DUF3074 DOMAIN-CONTAINING PROTEIN"/>
    <property type="match status" value="1"/>
</dbReference>
<dbReference type="Proteomes" id="UP000186601">
    <property type="component" value="Unassembled WGS sequence"/>
</dbReference>
<dbReference type="SUPFAM" id="SSF55961">
    <property type="entry name" value="Bet v1-like"/>
    <property type="match status" value="1"/>
</dbReference>
<evidence type="ECO:0000259" key="2">
    <source>
        <dbReference type="Pfam" id="PF11274"/>
    </source>
</evidence>
<name>A0A2R6P194_9APHY</name>
<dbReference type="AlphaFoldDB" id="A0A2R6P194"/>
<sequence length="286" mass="31930">MSRVREAVVEQKKAVIIWDRWYADHRIVIHFVLNIFRQAIQTDSAVRQLPNAETLLAQGRTIIESTNDWKQGKTFYKVVKTYSAPKAPGEPAGWYCRVSEHTPEDATFDEFWEKLGVNKGENEVHYVDVVKKATLVKQISPSQAIWSMYYRFPAPLSPRVFTVLQTIGLSESTPRTGIIVSIPVDLSSDPELAKLEEKGVKARYVSIESLKELDGGKVEWRMATASRAEGNLPQFLTERSMPSSISHDVPGLLKWLHSLRPKGEASTEPASGAVAAEAHATTVTAK</sequence>
<feature type="compositionally biased region" description="Low complexity" evidence="1">
    <location>
        <begin position="267"/>
        <end position="286"/>
    </location>
</feature>
<dbReference type="EMBL" id="MLYV02000566">
    <property type="protein sequence ID" value="PSR83089.1"/>
    <property type="molecule type" value="Genomic_DNA"/>
</dbReference>
<protein>
    <recommendedName>
        <fullName evidence="2">DUF3074 domain-containing protein</fullName>
    </recommendedName>
</protein>
<gene>
    <name evidence="3" type="ORF">PHLCEN_2v5893</name>
</gene>
<comment type="caution">
    <text evidence="3">The sequence shown here is derived from an EMBL/GenBank/DDBJ whole genome shotgun (WGS) entry which is preliminary data.</text>
</comment>
<dbReference type="Gene3D" id="3.30.530.20">
    <property type="match status" value="1"/>
</dbReference>
<accession>A0A2R6P194</accession>
<organism evidence="3 4">
    <name type="scientific">Hermanssonia centrifuga</name>
    <dbReference type="NCBI Taxonomy" id="98765"/>
    <lineage>
        <taxon>Eukaryota</taxon>
        <taxon>Fungi</taxon>
        <taxon>Dikarya</taxon>
        <taxon>Basidiomycota</taxon>
        <taxon>Agaricomycotina</taxon>
        <taxon>Agaricomycetes</taxon>
        <taxon>Polyporales</taxon>
        <taxon>Meruliaceae</taxon>
        <taxon>Hermanssonia</taxon>
    </lineage>
</organism>
<feature type="domain" description="DUF3074" evidence="2">
    <location>
        <begin position="94"/>
        <end position="256"/>
    </location>
</feature>
<proteinExistence type="predicted"/>
<evidence type="ECO:0000313" key="3">
    <source>
        <dbReference type="EMBL" id="PSR83089.1"/>
    </source>
</evidence>
<dbReference type="PANTHER" id="PTHR40370">
    <property type="entry name" value="EXPRESSED PROTEIN"/>
    <property type="match status" value="1"/>
</dbReference>
<reference evidence="3 4" key="1">
    <citation type="submission" date="2018-02" db="EMBL/GenBank/DDBJ databases">
        <title>Genome sequence of the basidiomycete white-rot fungus Phlebia centrifuga.</title>
        <authorList>
            <person name="Granchi Z."/>
            <person name="Peng M."/>
            <person name="de Vries R.P."/>
            <person name="Hilden K."/>
            <person name="Makela M.R."/>
            <person name="Grigoriev I."/>
            <person name="Riley R."/>
        </authorList>
    </citation>
    <scope>NUCLEOTIDE SEQUENCE [LARGE SCALE GENOMIC DNA]</scope>
    <source>
        <strain evidence="3 4">FBCC195</strain>
    </source>
</reference>
<dbReference type="OrthoDB" id="6423603at2759"/>
<dbReference type="InterPro" id="IPR024500">
    <property type="entry name" value="DUF3074"/>
</dbReference>
<evidence type="ECO:0000313" key="4">
    <source>
        <dbReference type="Proteomes" id="UP000186601"/>
    </source>
</evidence>
<feature type="region of interest" description="Disordered" evidence="1">
    <location>
        <begin position="264"/>
        <end position="286"/>
    </location>
</feature>